<sequence length="105" mass="11524">MKQETATVRAEENPALRTPSPEWAPALSEVVTVPVAALLPADSPRARGEDPEHLRTLAELGRDLPPIIVHRSTMRVGDRRHAPAARGRRRGKTRHPRPLLRGPGA</sequence>
<dbReference type="AlphaFoldDB" id="A0A8H9I415"/>
<name>A0A8H9I415_KITAU</name>
<proteinExistence type="predicted"/>
<feature type="compositionally biased region" description="Basic residues" evidence="1">
    <location>
        <begin position="82"/>
        <end position="98"/>
    </location>
</feature>
<reference evidence="2" key="2">
    <citation type="submission" date="2020-09" db="EMBL/GenBank/DDBJ databases">
        <authorList>
            <person name="Sun Q."/>
            <person name="Ohkuma M."/>
        </authorList>
    </citation>
    <scope>NUCLEOTIDE SEQUENCE</scope>
    <source>
        <strain evidence="2">JCM 4434</strain>
    </source>
</reference>
<accession>A0A8H9I415</accession>
<feature type="region of interest" description="Disordered" evidence="1">
    <location>
        <begin position="71"/>
        <end position="105"/>
    </location>
</feature>
<feature type="compositionally biased region" description="Basic and acidic residues" evidence="1">
    <location>
        <begin position="1"/>
        <end position="14"/>
    </location>
</feature>
<organism evidence="2 3">
    <name type="scientific">Kitasatospora aureofaciens</name>
    <name type="common">Streptomyces aureofaciens</name>
    <dbReference type="NCBI Taxonomy" id="1894"/>
    <lineage>
        <taxon>Bacteria</taxon>
        <taxon>Bacillati</taxon>
        <taxon>Actinomycetota</taxon>
        <taxon>Actinomycetes</taxon>
        <taxon>Kitasatosporales</taxon>
        <taxon>Streptomycetaceae</taxon>
        <taxon>Kitasatospora</taxon>
    </lineage>
</organism>
<gene>
    <name evidence="2" type="ORF">GCM10010502_70020</name>
</gene>
<dbReference type="EMBL" id="BMUB01000035">
    <property type="protein sequence ID" value="GGV05146.1"/>
    <property type="molecule type" value="Genomic_DNA"/>
</dbReference>
<evidence type="ECO:0000256" key="1">
    <source>
        <dbReference type="SAM" id="MobiDB-lite"/>
    </source>
</evidence>
<reference evidence="2" key="1">
    <citation type="journal article" date="2014" name="Int. J. Syst. Evol. Microbiol.">
        <title>Complete genome sequence of Corynebacterium casei LMG S-19264T (=DSM 44701T), isolated from a smear-ripened cheese.</title>
        <authorList>
            <consortium name="US DOE Joint Genome Institute (JGI-PGF)"/>
            <person name="Walter F."/>
            <person name="Albersmeier A."/>
            <person name="Kalinowski J."/>
            <person name="Ruckert C."/>
        </authorList>
    </citation>
    <scope>NUCLEOTIDE SEQUENCE</scope>
    <source>
        <strain evidence="2">JCM 4434</strain>
    </source>
</reference>
<protein>
    <recommendedName>
        <fullName evidence="4">ParB/Sulfiredoxin domain-containing protein</fullName>
    </recommendedName>
</protein>
<feature type="region of interest" description="Disordered" evidence="1">
    <location>
        <begin position="1"/>
        <end position="25"/>
    </location>
</feature>
<evidence type="ECO:0008006" key="4">
    <source>
        <dbReference type="Google" id="ProtNLM"/>
    </source>
</evidence>
<comment type="caution">
    <text evidence="2">The sequence shown here is derived from an EMBL/GenBank/DDBJ whole genome shotgun (WGS) entry which is preliminary data.</text>
</comment>
<evidence type="ECO:0000313" key="2">
    <source>
        <dbReference type="EMBL" id="GGV05146.1"/>
    </source>
</evidence>
<evidence type="ECO:0000313" key="3">
    <source>
        <dbReference type="Proteomes" id="UP000610124"/>
    </source>
</evidence>
<dbReference type="Proteomes" id="UP000610124">
    <property type="component" value="Unassembled WGS sequence"/>
</dbReference>